<name>A0A3S5B3K9_9PLAT</name>
<protein>
    <submittedName>
        <fullName evidence="1">Uncharacterized protein</fullName>
    </submittedName>
</protein>
<organism evidence="1 2">
    <name type="scientific">Protopolystoma xenopodis</name>
    <dbReference type="NCBI Taxonomy" id="117903"/>
    <lineage>
        <taxon>Eukaryota</taxon>
        <taxon>Metazoa</taxon>
        <taxon>Spiralia</taxon>
        <taxon>Lophotrochozoa</taxon>
        <taxon>Platyhelminthes</taxon>
        <taxon>Monogenea</taxon>
        <taxon>Polyopisthocotylea</taxon>
        <taxon>Polystomatidea</taxon>
        <taxon>Polystomatidae</taxon>
        <taxon>Protopolystoma</taxon>
    </lineage>
</organism>
<dbReference type="EMBL" id="CAAALY010249800">
    <property type="protein sequence ID" value="VEL35419.1"/>
    <property type="molecule type" value="Genomic_DNA"/>
</dbReference>
<dbReference type="AlphaFoldDB" id="A0A3S5B3K9"/>
<gene>
    <name evidence="1" type="ORF">PXEA_LOCUS28859</name>
</gene>
<accession>A0A3S5B3K9</accession>
<sequence>MRNLDHSIIIETCFALTIERRRTTEHISSHAQASTGCRRKYTLKRAHIMSEQIYSCFLPLIPTVMGAKAHPCMQTGKCVLKSEHGRKQGFLIFPVRWTSHA</sequence>
<comment type="caution">
    <text evidence="1">The sequence shown here is derived from an EMBL/GenBank/DDBJ whole genome shotgun (WGS) entry which is preliminary data.</text>
</comment>
<evidence type="ECO:0000313" key="2">
    <source>
        <dbReference type="Proteomes" id="UP000784294"/>
    </source>
</evidence>
<keyword evidence="2" id="KW-1185">Reference proteome</keyword>
<proteinExistence type="predicted"/>
<evidence type="ECO:0000313" key="1">
    <source>
        <dbReference type="EMBL" id="VEL35419.1"/>
    </source>
</evidence>
<dbReference type="Proteomes" id="UP000784294">
    <property type="component" value="Unassembled WGS sequence"/>
</dbReference>
<reference evidence="1" key="1">
    <citation type="submission" date="2018-11" db="EMBL/GenBank/DDBJ databases">
        <authorList>
            <consortium name="Pathogen Informatics"/>
        </authorList>
    </citation>
    <scope>NUCLEOTIDE SEQUENCE</scope>
</reference>